<evidence type="ECO:0000313" key="8">
    <source>
        <dbReference type="Proteomes" id="UP001162156"/>
    </source>
</evidence>
<gene>
    <name evidence="7" type="ORF">NQ314_002053</name>
</gene>
<comment type="caution">
    <text evidence="7">The sequence shown here is derived from an EMBL/GenBank/DDBJ whole genome shotgun (WGS) entry which is preliminary data.</text>
</comment>
<reference evidence="7" key="1">
    <citation type="journal article" date="2023" name="Insect Mol. Biol.">
        <title>Genome sequencing provides insights into the evolution of gene families encoding plant cell wall-degrading enzymes in longhorned beetles.</title>
        <authorList>
            <person name="Shin N.R."/>
            <person name="Okamura Y."/>
            <person name="Kirsch R."/>
            <person name="Pauchet Y."/>
        </authorList>
    </citation>
    <scope>NUCLEOTIDE SEQUENCE</scope>
    <source>
        <strain evidence="7">RBIC_L_NR</strain>
    </source>
</reference>
<dbReference type="Pfam" id="PF08395">
    <property type="entry name" value="7tm_7"/>
    <property type="match status" value="1"/>
</dbReference>
<name>A0AAV8ZQV5_9CUCU</name>
<sequence>MISVLLIDKINFYMLLITVLLMNNYANNITDNIVHTKMKLQQEIKIVTQLKPVATNDVVLFENFRSISEVDTILSSVVDILKGIEAFNKIYGIQILGISSIIMLYITDTFNTIFYFVEYQTLTLEIIFMKCYNSFILLIFGMLMVSPCFETNKQFDEVIKVTCKFLIELPHGLEDPYSKLLKEKLVLLIKQLEFRKPYFSAAGFFEVNYGMFMYIFAGITSFVVVYVQLQIKFK</sequence>
<evidence type="ECO:0000256" key="1">
    <source>
        <dbReference type="ARBA" id="ARBA00004651"/>
    </source>
</evidence>
<proteinExistence type="predicted"/>
<accession>A0AAV8ZQV5</accession>
<evidence type="ECO:0000313" key="7">
    <source>
        <dbReference type="EMBL" id="KAJ8968891.1"/>
    </source>
</evidence>
<protein>
    <recommendedName>
        <fullName evidence="9">Gustatory receptor</fullName>
    </recommendedName>
</protein>
<feature type="transmembrane region" description="Helical" evidence="6">
    <location>
        <begin position="12"/>
        <end position="30"/>
    </location>
</feature>
<evidence type="ECO:0000256" key="2">
    <source>
        <dbReference type="ARBA" id="ARBA00022475"/>
    </source>
</evidence>
<feature type="transmembrane region" description="Helical" evidence="6">
    <location>
        <begin position="126"/>
        <end position="145"/>
    </location>
</feature>
<keyword evidence="2" id="KW-1003">Cell membrane</keyword>
<keyword evidence="5 6" id="KW-0472">Membrane</keyword>
<keyword evidence="4 6" id="KW-1133">Transmembrane helix</keyword>
<dbReference type="InterPro" id="IPR013604">
    <property type="entry name" value="7TM_chemorcpt"/>
</dbReference>
<evidence type="ECO:0000256" key="3">
    <source>
        <dbReference type="ARBA" id="ARBA00022692"/>
    </source>
</evidence>
<keyword evidence="3 6" id="KW-0812">Transmembrane</keyword>
<evidence type="ECO:0000256" key="4">
    <source>
        <dbReference type="ARBA" id="ARBA00022989"/>
    </source>
</evidence>
<dbReference type="GO" id="GO:0050909">
    <property type="term" value="P:sensory perception of taste"/>
    <property type="evidence" value="ECO:0007669"/>
    <property type="project" value="InterPro"/>
</dbReference>
<dbReference type="GO" id="GO:0005886">
    <property type="term" value="C:plasma membrane"/>
    <property type="evidence" value="ECO:0007669"/>
    <property type="project" value="UniProtKB-SubCell"/>
</dbReference>
<evidence type="ECO:0000256" key="6">
    <source>
        <dbReference type="SAM" id="Phobius"/>
    </source>
</evidence>
<dbReference type="Proteomes" id="UP001162156">
    <property type="component" value="Unassembled WGS sequence"/>
</dbReference>
<evidence type="ECO:0000256" key="5">
    <source>
        <dbReference type="ARBA" id="ARBA00023136"/>
    </source>
</evidence>
<organism evidence="7 8">
    <name type="scientific">Rhamnusium bicolor</name>
    <dbReference type="NCBI Taxonomy" id="1586634"/>
    <lineage>
        <taxon>Eukaryota</taxon>
        <taxon>Metazoa</taxon>
        <taxon>Ecdysozoa</taxon>
        <taxon>Arthropoda</taxon>
        <taxon>Hexapoda</taxon>
        <taxon>Insecta</taxon>
        <taxon>Pterygota</taxon>
        <taxon>Neoptera</taxon>
        <taxon>Endopterygota</taxon>
        <taxon>Coleoptera</taxon>
        <taxon>Polyphaga</taxon>
        <taxon>Cucujiformia</taxon>
        <taxon>Chrysomeloidea</taxon>
        <taxon>Cerambycidae</taxon>
        <taxon>Lepturinae</taxon>
        <taxon>Rhagiini</taxon>
        <taxon>Rhamnusium</taxon>
    </lineage>
</organism>
<dbReference type="EMBL" id="JANEYF010000627">
    <property type="protein sequence ID" value="KAJ8968891.1"/>
    <property type="molecule type" value="Genomic_DNA"/>
</dbReference>
<dbReference type="AlphaFoldDB" id="A0AAV8ZQV5"/>
<comment type="subcellular location">
    <subcellularLocation>
        <location evidence="1">Cell membrane</location>
        <topology evidence="1">Multi-pass membrane protein</topology>
    </subcellularLocation>
</comment>
<feature type="transmembrane region" description="Helical" evidence="6">
    <location>
        <begin position="211"/>
        <end position="229"/>
    </location>
</feature>
<evidence type="ECO:0008006" key="9">
    <source>
        <dbReference type="Google" id="ProtNLM"/>
    </source>
</evidence>
<feature type="transmembrane region" description="Helical" evidence="6">
    <location>
        <begin position="90"/>
        <end position="106"/>
    </location>
</feature>
<keyword evidence="8" id="KW-1185">Reference proteome</keyword>